<keyword evidence="3" id="KW-1185">Reference proteome</keyword>
<dbReference type="AlphaFoldDB" id="A0A4V6S861"/>
<dbReference type="Pfam" id="PF25355">
    <property type="entry name" value="DUF7882"/>
    <property type="match status" value="1"/>
</dbReference>
<feature type="domain" description="DUF7882" evidence="1">
    <location>
        <begin position="1"/>
        <end position="95"/>
    </location>
</feature>
<dbReference type="OrthoDB" id="5123855at2"/>
<organism evidence="2 3">
    <name type="scientific">Arthrobacter echini</name>
    <dbReference type="NCBI Taxonomy" id="1529066"/>
    <lineage>
        <taxon>Bacteria</taxon>
        <taxon>Bacillati</taxon>
        <taxon>Actinomycetota</taxon>
        <taxon>Actinomycetes</taxon>
        <taxon>Micrococcales</taxon>
        <taxon>Micrococcaceae</taxon>
        <taxon>Arthrobacter</taxon>
    </lineage>
</organism>
<sequence>MGTIRIGGYQDDLVFTMPDNLTRSMQAVIIMTFRAGRGLFLRSSGAVDGRSAAMNVWLAPSQPVRFEYEADEVPEPHAGLTKVLLKSVDALGGVILPTQGDLDRAAAGPEESDG</sequence>
<name>A0A4V6S861_9MICC</name>
<gene>
    <name evidence="2" type="ORF">E8P82_09230</name>
</gene>
<evidence type="ECO:0000259" key="1">
    <source>
        <dbReference type="Pfam" id="PF25355"/>
    </source>
</evidence>
<accession>A0A4V6S861</accession>
<protein>
    <recommendedName>
        <fullName evidence="1">DUF7882 domain-containing protein</fullName>
    </recommendedName>
</protein>
<proteinExistence type="predicted"/>
<reference evidence="2 3" key="1">
    <citation type="submission" date="2019-04" db="EMBL/GenBank/DDBJ databases">
        <authorList>
            <person name="Liu Q."/>
            <person name="Xin Y.-H."/>
        </authorList>
    </citation>
    <scope>NUCLEOTIDE SEQUENCE [LARGE SCALE GENOMIC DNA]</scope>
    <source>
        <strain evidence="2 3">AM23</strain>
    </source>
</reference>
<dbReference type="EMBL" id="SSWH01000007">
    <property type="protein sequence ID" value="THJ66179.1"/>
    <property type="molecule type" value="Genomic_DNA"/>
</dbReference>
<dbReference type="Proteomes" id="UP000305233">
    <property type="component" value="Unassembled WGS sequence"/>
</dbReference>
<comment type="caution">
    <text evidence="2">The sequence shown here is derived from an EMBL/GenBank/DDBJ whole genome shotgun (WGS) entry which is preliminary data.</text>
</comment>
<dbReference type="RefSeq" id="WP_136454259.1">
    <property type="nucleotide sequence ID" value="NZ_SSWH01000007.1"/>
</dbReference>
<evidence type="ECO:0000313" key="3">
    <source>
        <dbReference type="Proteomes" id="UP000305233"/>
    </source>
</evidence>
<evidence type="ECO:0000313" key="2">
    <source>
        <dbReference type="EMBL" id="THJ66179.1"/>
    </source>
</evidence>
<dbReference type="InterPro" id="IPR057204">
    <property type="entry name" value="DUF7882"/>
</dbReference>